<dbReference type="Gene3D" id="1.20.272.10">
    <property type="match status" value="1"/>
</dbReference>
<reference evidence="7" key="1">
    <citation type="submission" date="2023-02" db="EMBL/GenBank/DDBJ databases">
        <title>Polaribacter ponticola sp. nov., isolated from seawater.</title>
        <authorList>
            <person name="Baek J.H."/>
            <person name="Kim J.M."/>
            <person name="Choi D.G."/>
            <person name="Jeon C.O."/>
        </authorList>
    </citation>
    <scope>NUCLEOTIDE SEQUENCE</scope>
    <source>
        <strain evidence="7">MSW5</strain>
    </source>
</reference>
<comment type="function">
    <text evidence="1">DNA-dependent ATPase that plays important roles in cellular responses to stalled DNA replication processes.</text>
</comment>
<organism evidence="7 8">
    <name type="scientific">Polaribacter ponticola</name>
    <dbReference type="NCBI Taxonomy" id="2978475"/>
    <lineage>
        <taxon>Bacteria</taxon>
        <taxon>Pseudomonadati</taxon>
        <taxon>Bacteroidota</taxon>
        <taxon>Flavobacteriia</taxon>
        <taxon>Flavobacteriales</taxon>
        <taxon>Flavobacteriaceae</taxon>
    </lineage>
</organism>
<evidence type="ECO:0000313" key="7">
    <source>
        <dbReference type="EMBL" id="MDD7914752.1"/>
    </source>
</evidence>
<dbReference type="Proteomes" id="UP001151478">
    <property type="component" value="Unassembled WGS sequence"/>
</dbReference>
<name>A0ABT5S9G6_9FLAO</name>
<dbReference type="SMART" id="SM00382">
    <property type="entry name" value="AAA"/>
    <property type="match status" value="1"/>
</dbReference>
<evidence type="ECO:0000256" key="4">
    <source>
        <dbReference type="ARBA" id="ARBA00022741"/>
    </source>
</evidence>
<evidence type="ECO:0000256" key="2">
    <source>
        <dbReference type="ARBA" id="ARBA00008959"/>
    </source>
</evidence>
<feature type="domain" description="AAA+ ATPase" evidence="6">
    <location>
        <begin position="38"/>
        <end position="156"/>
    </location>
</feature>
<keyword evidence="5" id="KW-0067">ATP-binding</keyword>
<evidence type="ECO:0000256" key="3">
    <source>
        <dbReference type="ARBA" id="ARBA00020776"/>
    </source>
</evidence>
<dbReference type="InterPro" id="IPR051314">
    <property type="entry name" value="AAA_ATPase_RarA/MGS1/WRNIP1"/>
</dbReference>
<dbReference type="Pfam" id="PF16193">
    <property type="entry name" value="AAA_assoc_2"/>
    <property type="match status" value="1"/>
</dbReference>
<dbReference type="InterPro" id="IPR021886">
    <property type="entry name" value="MgsA_C"/>
</dbReference>
<accession>A0ABT5S9G6</accession>
<comment type="similarity">
    <text evidence="2">Belongs to the AAA ATPase family. RarA/MGS1/WRNIP1 subfamily.</text>
</comment>
<dbReference type="Gene3D" id="1.10.8.60">
    <property type="match status" value="1"/>
</dbReference>
<evidence type="ECO:0000313" key="8">
    <source>
        <dbReference type="Proteomes" id="UP001151478"/>
    </source>
</evidence>
<gene>
    <name evidence="7" type="ORF">N5A56_010145</name>
</gene>
<dbReference type="EMBL" id="JAOSLC020000003">
    <property type="protein sequence ID" value="MDD7914752.1"/>
    <property type="molecule type" value="Genomic_DNA"/>
</dbReference>
<evidence type="ECO:0000256" key="1">
    <source>
        <dbReference type="ARBA" id="ARBA00002393"/>
    </source>
</evidence>
<dbReference type="InterPro" id="IPR027417">
    <property type="entry name" value="P-loop_NTPase"/>
</dbReference>
<dbReference type="SUPFAM" id="SSF52540">
    <property type="entry name" value="P-loop containing nucleoside triphosphate hydrolases"/>
    <property type="match status" value="1"/>
</dbReference>
<dbReference type="RefSeq" id="WP_265725354.1">
    <property type="nucleotide sequence ID" value="NZ_JAOSLC020000003.1"/>
</dbReference>
<dbReference type="SUPFAM" id="SSF48019">
    <property type="entry name" value="post-AAA+ oligomerization domain-like"/>
    <property type="match status" value="1"/>
</dbReference>
<evidence type="ECO:0000256" key="5">
    <source>
        <dbReference type="ARBA" id="ARBA00022840"/>
    </source>
</evidence>
<protein>
    <recommendedName>
        <fullName evidence="3">Replication-associated recombination protein A</fullName>
    </recommendedName>
</protein>
<dbReference type="Pfam" id="PF00004">
    <property type="entry name" value="AAA"/>
    <property type="match status" value="1"/>
</dbReference>
<dbReference type="CDD" id="cd00009">
    <property type="entry name" value="AAA"/>
    <property type="match status" value="1"/>
</dbReference>
<dbReference type="CDD" id="cd18139">
    <property type="entry name" value="HLD_clamp_RarA"/>
    <property type="match status" value="1"/>
</dbReference>
<proteinExistence type="inferred from homology"/>
<comment type="caution">
    <text evidence="7">The sequence shown here is derived from an EMBL/GenBank/DDBJ whole genome shotgun (WGS) entry which is preliminary data.</text>
</comment>
<dbReference type="InterPro" id="IPR032423">
    <property type="entry name" value="AAA_assoc_2"/>
</dbReference>
<sequence length="423" mass="47082">MNEPLAERIRPKTLDDYISQQHLVGKNGVLTNLIKQGIIPSLILWGPPGIGKTTLANIIATESKRPFYTLSAISSGVKDVRDVIEKAKKGGGLFTAKNPILFIDEIHRFSKSQQDSLLGAVEKGWVTLIGATTENPSFEVIPALLSRSQVYILNSFDRNDLIALLNRAMEKDVLLSTKKITLKETEALLQVSSGDARKLLNIFELLVSTEEEIVITNALVLEKIQKNAVRYDKTGEQHYDIVSAFIKSIRGSDPNGAVYWLARMIEGGEDVKFIARRLLIAAAEDIGNANPTALILANNTFQAVSVIGYPESRIILSQCAVYLANSPKSNASYLAIGKAQNIVQNTGDLSIPLHLRNAPTKLMKDLDYGKDYKYSHDYTNNFIQQEFLPEKISGTIMYEPGSNTRENQFRESLKDKWKGKYDY</sequence>
<evidence type="ECO:0000259" key="6">
    <source>
        <dbReference type="SMART" id="SM00382"/>
    </source>
</evidence>
<dbReference type="InterPro" id="IPR003959">
    <property type="entry name" value="ATPase_AAA_core"/>
</dbReference>
<dbReference type="PANTHER" id="PTHR13779:SF7">
    <property type="entry name" value="ATPASE WRNIP1"/>
    <property type="match status" value="1"/>
</dbReference>
<dbReference type="Gene3D" id="1.10.3710.10">
    <property type="entry name" value="DNA polymerase III clamp loader subunits, C-terminal domain"/>
    <property type="match status" value="1"/>
</dbReference>
<dbReference type="PANTHER" id="PTHR13779">
    <property type="entry name" value="WERNER HELICASE-INTERACTING PROTEIN 1 FAMILY MEMBER"/>
    <property type="match status" value="1"/>
</dbReference>
<dbReference type="InterPro" id="IPR008921">
    <property type="entry name" value="DNA_pol3_clamp-load_cplx_C"/>
</dbReference>
<dbReference type="Pfam" id="PF12002">
    <property type="entry name" value="MgsA_C"/>
    <property type="match status" value="1"/>
</dbReference>
<keyword evidence="8" id="KW-1185">Reference proteome</keyword>
<keyword evidence="4" id="KW-0547">Nucleotide-binding</keyword>
<dbReference type="InterPro" id="IPR003593">
    <property type="entry name" value="AAA+_ATPase"/>
</dbReference>
<dbReference type="Gene3D" id="3.40.50.300">
    <property type="entry name" value="P-loop containing nucleotide triphosphate hydrolases"/>
    <property type="match status" value="1"/>
</dbReference>